<keyword evidence="4" id="KW-0645">Protease</keyword>
<dbReference type="Pfam" id="PF00026">
    <property type="entry name" value="Asp"/>
    <property type="match status" value="1"/>
</dbReference>
<dbReference type="AlphaFoldDB" id="A0A1Y2E8Z3"/>
<evidence type="ECO:0000313" key="7">
    <source>
        <dbReference type="Proteomes" id="UP000193689"/>
    </source>
</evidence>
<protein>
    <submittedName>
        <fullName evidence="6">Aspartic peptidase domain-containing protein</fullName>
    </submittedName>
</protein>
<keyword evidence="7" id="KW-1185">Reference proteome</keyword>
<dbReference type="OrthoDB" id="15189at2759"/>
<reference evidence="6 7" key="1">
    <citation type="submission" date="2016-07" db="EMBL/GenBank/DDBJ databases">
        <title>Pervasive Adenine N6-methylation of Active Genes in Fungi.</title>
        <authorList>
            <consortium name="DOE Joint Genome Institute"/>
            <person name="Mondo S.J."/>
            <person name="Dannebaum R.O."/>
            <person name="Kuo R.C."/>
            <person name="Labutti K."/>
            <person name="Haridas S."/>
            <person name="Kuo A."/>
            <person name="Salamov A."/>
            <person name="Ahrendt S.R."/>
            <person name="Lipzen A."/>
            <person name="Sullivan W."/>
            <person name="Andreopoulos W.B."/>
            <person name="Clum A."/>
            <person name="Lindquist E."/>
            <person name="Daum C."/>
            <person name="Ramamoorthy G.K."/>
            <person name="Gryganskyi A."/>
            <person name="Culley D."/>
            <person name="Magnuson J.K."/>
            <person name="James T.Y."/>
            <person name="O'Malley M.A."/>
            <person name="Stajich J.E."/>
            <person name="Spatafora J.W."/>
            <person name="Visel A."/>
            <person name="Grigoriev I.V."/>
        </authorList>
    </citation>
    <scope>NUCLEOTIDE SEQUENCE [LARGE SCALE GENOMIC DNA]</scope>
    <source>
        <strain evidence="6 7">CBS 129021</strain>
    </source>
</reference>
<evidence type="ECO:0000256" key="3">
    <source>
        <dbReference type="PIRSR" id="PIRSR601461-1"/>
    </source>
</evidence>
<proteinExistence type="inferred from homology"/>
<feature type="active site" evidence="3">
    <location>
        <position position="105"/>
    </location>
</feature>
<dbReference type="GO" id="GO:0006508">
    <property type="term" value="P:proteolysis"/>
    <property type="evidence" value="ECO:0007669"/>
    <property type="project" value="UniProtKB-KW"/>
</dbReference>
<dbReference type="InterPro" id="IPR021109">
    <property type="entry name" value="Peptidase_aspartic_dom_sf"/>
</dbReference>
<dbReference type="Gene3D" id="2.40.70.10">
    <property type="entry name" value="Acid Proteases"/>
    <property type="match status" value="2"/>
</dbReference>
<feature type="active site" evidence="3">
    <location>
        <position position="320"/>
    </location>
</feature>
<keyword evidence="2 4" id="KW-0064">Aspartyl protease</keyword>
<dbReference type="PROSITE" id="PS51767">
    <property type="entry name" value="PEPTIDASE_A1"/>
    <property type="match status" value="1"/>
</dbReference>
<dbReference type="RefSeq" id="XP_040718380.1">
    <property type="nucleotide sequence ID" value="XM_040857230.1"/>
</dbReference>
<dbReference type="PROSITE" id="PS00141">
    <property type="entry name" value="ASP_PROTEASE"/>
    <property type="match status" value="1"/>
</dbReference>
<dbReference type="InterPro" id="IPR033121">
    <property type="entry name" value="PEPTIDASE_A1"/>
</dbReference>
<comment type="caution">
    <text evidence="6">The sequence shown here is derived from an EMBL/GenBank/DDBJ whole genome shotgun (WGS) entry which is preliminary data.</text>
</comment>
<dbReference type="GO" id="GO:0000324">
    <property type="term" value="C:fungal-type vacuole"/>
    <property type="evidence" value="ECO:0007669"/>
    <property type="project" value="TreeGrafter"/>
</dbReference>
<evidence type="ECO:0000256" key="4">
    <source>
        <dbReference type="RuleBase" id="RU000454"/>
    </source>
</evidence>
<dbReference type="GeneID" id="63773442"/>
<dbReference type="PRINTS" id="PR00792">
    <property type="entry name" value="PEPSIN"/>
</dbReference>
<comment type="similarity">
    <text evidence="1 4">Belongs to the peptidase A1 family.</text>
</comment>
<dbReference type="STRING" id="1141098.A0A1Y2E8Z3"/>
<evidence type="ECO:0000313" key="6">
    <source>
        <dbReference type="EMBL" id="ORY67756.1"/>
    </source>
</evidence>
<evidence type="ECO:0000256" key="1">
    <source>
        <dbReference type="ARBA" id="ARBA00007447"/>
    </source>
</evidence>
<dbReference type="InParanoid" id="A0A1Y2E8Z3"/>
<dbReference type="PANTHER" id="PTHR47966">
    <property type="entry name" value="BETA-SITE APP-CLEAVING ENZYME, ISOFORM A-RELATED"/>
    <property type="match status" value="1"/>
</dbReference>
<feature type="domain" description="Peptidase A1" evidence="5">
    <location>
        <begin position="89"/>
        <end position="430"/>
    </location>
</feature>
<name>A0A1Y2E8Z3_9PEZI</name>
<dbReference type="GO" id="GO:0004190">
    <property type="term" value="F:aspartic-type endopeptidase activity"/>
    <property type="evidence" value="ECO:0007669"/>
    <property type="project" value="UniProtKB-KW"/>
</dbReference>
<gene>
    <name evidence="6" type="ORF">BCR38DRAFT_365472</name>
</gene>
<keyword evidence="4" id="KW-0378">Hydrolase</keyword>
<dbReference type="Proteomes" id="UP000193689">
    <property type="component" value="Unassembled WGS sequence"/>
</dbReference>
<evidence type="ECO:0000259" key="5">
    <source>
        <dbReference type="PROSITE" id="PS51767"/>
    </source>
</evidence>
<sequence length="435" mass="46775">MKNQTLLSLLAAQAAASRFFQASTKSLKAIQAASPDIATDSFVQIRKVASKSQRSAYTKALLRGPLEDGLYKAATAAEEPLDNLLEEEYVGAVSFGNQSFQVIFDTGSSDTWLVQSGFLCVDEEGNEQTEDDCYFGPAFDGAFQYGEIPDENFNIAYGDGEFLTGVLGYEDVTVAGITVLHQEVGLVNYSYWFGDEVSSGLVGLAYPYLTSAYAGTNASNDSLSNFVEYDPVFTSMVKQNLSAPLFSLALTRNSSEGYIAFGGLPPVDYAGEFASTPILKISINEPYKSIPQYEFYTIVPDSYTWKNATTSASNIPIIVDSGTTLAYLPTNIAEPILAAYSPPAVYLENEGAYFAPCDATPPEFGITIGGTTFQIDPKDMIYTDIVDPDTGYCLAGIVDGGDEGSFILGGTFLNNVVAVFDVGAAEMRFAARVPY</sequence>
<dbReference type="InterPro" id="IPR034164">
    <property type="entry name" value="Pepsin-like_dom"/>
</dbReference>
<dbReference type="InterPro" id="IPR001969">
    <property type="entry name" value="Aspartic_peptidase_AS"/>
</dbReference>
<evidence type="ECO:0000256" key="2">
    <source>
        <dbReference type="ARBA" id="ARBA00022750"/>
    </source>
</evidence>
<dbReference type="SUPFAM" id="SSF50630">
    <property type="entry name" value="Acid proteases"/>
    <property type="match status" value="1"/>
</dbReference>
<organism evidence="6 7">
    <name type="scientific">Pseudomassariella vexata</name>
    <dbReference type="NCBI Taxonomy" id="1141098"/>
    <lineage>
        <taxon>Eukaryota</taxon>
        <taxon>Fungi</taxon>
        <taxon>Dikarya</taxon>
        <taxon>Ascomycota</taxon>
        <taxon>Pezizomycotina</taxon>
        <taxon>Sordariomycetes</taxon>
        <taxon>Xylariomycetidae</taxon>
        <taxon>Amphisphaeriales</taxon>
        <taxon>Pseudomassariaceae</taxon>
        <taxon>Pseudomassariella</taxon>
    </lineage>
</organism>
<dbReference type="PANTHER" id="PTHR47966:SF47">
    <property type="entry name" value="ENDOPEPTIDASE, PUTATIVE (AFU_ORTHOLOGUE AFUA_3G01220)-RELATED"/>
    <property type="match status" value="1"/>
</dbReference>
<dbReference type="InterPro" id="IPR001461">
    <property type="entry name" value="Aspartic_peptidase_A1"/>
</dbReference>
<dbReference type="CDD" id="cd05471">
    <property type="entry name" value="pepsin_like"/>
    <property type="match status" value="1"/>
</dbReference>
<accession>A0A1Y2E8Z3</accession>
<dbReference type="EMBL" id="MCFJ01000004">
    <property type="protein sequence ID" value="ORY67756.1"/>
    <property type="molecule type" value="Genomic_DNA"/>
</dbReference>